<dbReference type="EMBL" id="JAVDQK010000004">
    <property type="protein sequence ID" value="MDR6218264.1"/>
    <property type="molecule type" value="Genomic_DNA"/>
</dbReference>
<evidence type="ECO:0000313" key="2">
    <source>
        <dbReference type="Proteomes" id="UP001185331"/>
    </source>
</evidence>
<dbReference type="RefSeq" id="WP_309854597.1">
    <property type="nucleotide sequence ID" value="NZ_JAVDQJ010000005.1"/>
</dbReference>
<gene>
    <name evidence="1" type="ORF">J2Y00_001827</name>
</gene>
<sequence>MTAARCASSGEIWTVLYRGVTATSADHVIYRLPGGEIGECSGGLFDYMTRPDPAAPPPPPCLRLRLLQFLWDASLHEPTDPQEAASLFDTLAGTD</sequence>
<evidence type="ECO:0000313" key="1">
    <source>
        <dbReference type="EMBL" id="MDR6218264.1"/>
    </source>
</evidence>
<comment type="caution">
    <text evidence="1">The sequence shown here is derived from an EMBL/GenBank/DDBJ whole genome shotgun (WGS) entry which is preliminary data.</text>
</comment>
<dbReference type="Proteomes" id="UP001185331">
    <property type="component" value="Unassembled WGS sequence"/>
</dbReference>
<reference evidence="1" key="1">
    <citation type="submission" date="2023-07" db="EMBL/GenBank/DDBJ databases">
        <title>Sorghum-associated microbial communities from plants grown in Nebraska, USA.</title>
        <authorList>
            <person name="Schachtman D."/>
        </authorList>
    </citation>
    <scope>NUCLEOTIDE SEQUENCE</scope>
    <source>
        <strain evidence="1">BE330</strain>
    </source>
</reference>
<accession>A0AAE3XC84</accession>
<protein>
    <submittedName>
        <fullName evidence="1">Uncharacterized protein</fullName>
    </submittedName>
</protein>
<organism evidence="1 2">
    <name type="scientific">Deinococcus soli</name>
    <name type="common">ex Cha et al. 2016</name>
    <dbReference type="NCBI Taxonomy" id="1309411"/>
    <lineage>
        <taxon>Bacteria</taxon>
        <taxon>Thermotogati</taxon>
        <taxon>Deinococcota</taxon>
        <taxon>Deinococci</taxon>
        <taxon>Deinococcales</taxon>
        <taxon>Deinococcaceae</taxon>
        <taxon>Deinococcus</taxon>
    </lineage>
</organism>
<dbReference type="AlphaFoldDB" id="A0AAE3XC84"/>
<name>A0AAE3XC84_9DEIO</name>
<proteinExistence type="predicted"/>